<dbReference type="PANTHER" id="PTHR30055:SF223">
    <property type="entry name" value="HTH-TYPE TRANSCRIPTIONAL REGULATOR UIDR"/>
    <property type="match status" value="1"/>
</dbReference>
<dbReference type="Proteomes" id="UP000249915">
    <property type="component" value="Unassembled WGS sequence"/>
</dbReference>
<dbReference type="InterPro" id="IPR050109">
    <property type="entry name" value="HTH-type_TetR-like_transc_reg"/>
</dbReference>
<dbReference type="GO" id="GO:0003700">
    <property type="term" value="F:DNA-binding transcription factor activity"/>
    <property type="evidence" value="ECO:0007669"/>
    <property type="project" value="TreeGrafter"/>
</dbReference>
<gene>
    <name evidence="2" type="ORF">BAY60_18110</name>
</gene>
<dbReference type="RefSeq" id="WP_170160452.1">
    <property type="nucleotide sequence ID" value="NZ_MASW01000002.1"/>
</dbReference>
<dbReference type="PROSITE" id="PS50977">
    <property type="entry name" value="HTH_TETR_2"/>
    <property type="match status" value="1"/>
</dbReference>
<dbReference type="PRINTS" id="PR00455">
    <property type="entry name" value="HTHTETR"/>
</dbReference>
<dbReference type="AlphaFoldDB" id="A0A2V4B2H9"/>
<name>A0A2V4B2H9_9PSEU</name>
<proteinExistence type="predicted"/>
<comment type="caution">
    <text evidence="2">The sequence shown here is derived from an EMBL/GenBank/DDBJ whole genome shotgun (WGS) entry which is preliminary data.</text>
</comment>
<dbReference type="EMBL" id="MASW01000002">
    <property type="protein sequence ID" value="PXY28237.1"/>
    <property type="molecule type" value="Genomic_DNA"/>
</dbReference>
<sequence length="196" mass="21471">MGRPPRFSAEAILDAALDVLPDGGLDALTIGRIAGRLGAPTGSIYHRFPSKSVLIAHLWLRTVLRFQEGFLDALDHPDVDEAVGRVVRHMLTWSRECPGEGRLVAEHWNRQGDEDWPEELAVRMSTVDGRVAAALADHCERRYGAATPDRLYAARFALMHLPYAAVHVHLLEGTPQPPVLEHITTEASLHALAAAG</sequence>
<dbReference type="InterPro" id="IPR001647">
    <property type="entry name" value="HTH_TetR"/>
</dbReference>
<keyword evidence="3" id="KW-1185">Reference proteome</keyword>
<dbReference type="SUPFAM" id="SSF46689">
    <property type="entry name" value="Homeodomain-like"/>
    <property type="match status" value="1"/>
</dbReference>
<evidence type="ECO:0000313" key="3">
    <source>
        <dbReference type="Proteomes" id="UP000249915"/>
    </source>
</evidence>
<dbReference type="PANTHER" id="PTHR30055">
    <property type="entry name" value="HTH-TYPE TRANSCRIPTIONAL REGULATOR RUTR"/>
    <property type="match status" value="1"/>
</dbReference>
<organism evidence="2 3">
    <name type="scientific">Prauserella muralis</name>
    <dbReference type="NCBI Taxonomy" id="588067"/>
    <lineage>
        <taxon>Bacteria</taxon>
        <taxon>Bacillati</taxon>
        <taxon>Actinomycetota</taxon>
        <taxon>Actinomycetes</taxon>
        <taxon>Pseudonocardiales</taxon>
        <taxon>Pseudonocardiaceae</taxon>
        <taxon>Prauserella</taxon>
    </lineage>
</organism>
<dbReference type="InterPro" id="IPR009057">
    <property type="entry name" value="Homeodomain-like_sf"/>
</dbReference>
<dbReference type="Pfam" id="PF00440">
    <property type="entry name" value="TetR_N"/>
    <property type="match status" value="1"/>
</dbReference>
<protein>
    <submittedName>
        <fullName evidence="2">Uncharacterized protein</fullName>
    </submittedName>
</protein>
<reference evidence="2 3" key="1">
    <citation type="submission" date="2016-07" db="EMBL/GenBank/DDBJ databases">
        <title>Draft genome sequence of Prauserella muralis DSM 45305, isolated from a mould-covered wall in an indoor environment.</title>
        <authorList>
            <person name="Ruckert C."/>
            <person name="Albersmeier A."/>
            <person name="Jiang C.-L."/>
            <person name="Jiang Y."/>
            <person name="Kalinowski J."/>
            <person name="Schneider O."/>
            <person name="Winkler A."/>
            <person name="Zotchev S.B."/>
        </authorList>
    </citation>
    <scope>NUCLEOTIDE SEQUENCE [LARGE SCALE GENOMIC DNA]</scope>
    <source>
        <strain evidence="2 3">DSM 45305</strain>
    </source>
</reference>
<dbReference type="GO" id="GO:0000976">
    <property type="term" value="F:transcription cis-regulatory region binding"/>
    <property type="evidence" value="ECO:0007669"/>
    <property type="project" value="TreeGrafter"/>
</dbReference>
<accession>A0A2V4B2H9</accession>
<evidence type="ECO:0000256" key="1">
    <source>
        <dbReference type="ARBA" id="ARBA00023125"/>
    </source>
</evidence>
<dbReference type="Gene3D" id="1.10.357.10">
    <property type="entry name" value="Tetracycline Repressor, domain 2"/>
    <property type="match status" value="1"/>
</dbReference>
<evidence type="ECO:0000313" key="2">
    <source>
        <dbReference type="EMBL" id="PXY28237.1"/>
    </source>
</evidence>
<keyword evidence="1" id="KW-0238">DNA-binding</keyword>